<keyword evidence="3 6" id="KW-0479">Metal-binding</keyword>
<keyword evidence="9" id="KW-1185">Reference proteome</keyword>
<keyword evidence="1 6" id="KW-1277">Toxin-antitoxin system</keyword>
<comment type="similarity">
    <text evidence="6">Belongs to the PINc/VapC protein family.</text>
</comment>
<evidence type="ECO:0000256" key="4">
    <source>
        <dbReference type="ARBA" id="ARBA00022801"/>
    </source>
</evidence>
<dbReference type="SUPFAM" id="SSF88723">
    <property type="entry name" value="PIN domain-like"/>
    <property type="match status" value="1"/>
</dbReference>
<protein>
    <recommendedName>
        <fullName evidence="6">Ribonuclease VapC</fullName>
        <shortName evidence="6">RNase VapC</shortName>
        <ecNumber evidence="6">3.1.-.-</ecNumber>
    </recommendedName>
    <alternativeName>
        <fullName evidence="6">Toxin VapC</fullName>
    </alternativeName>
</protein>
<feature type="binding site" evidence="6">
    <location>
        <position position="103"/>
    </location>
    <ligand>
        <name>Mg(2+)</name>
        <dbReference type="ChEBI" id="CHEBI:18420"/>
    </ligand>
</feature>
<evidence type="ECO:0000256" key="1">
    <source>
        <dbReference type="ARBA" id="ARBA00022649"/>
    </source>
</evidence>
<accession>A0ABQ4FDV6</accession>
<organism evidence="8 9">
    <name type="scientific">Microbispora amethystogenes</name>
    <dbReference type="NCBI Taxonomy" id="1427754"/>
    <lineage>
        <taxon>Bacteria</taxon>
        <taxon>Bacillati</taxon>
        <taxon>Actinomycetota</taxon>
        <taxon>Actinomycetes</taxon>
        <taxon>Streptosporangiales</taxon>
        <taxon>Streptosporangiaceae</taxon>
        <taxon>Microbispora</taxon>
    </lineage>
</organism>
<comment type="cofactor">
    <cofactor evidence="6">
        <name>Mg(2+)</name>
        <dbReference type="ChEBI" id="CHEBI:18420"/>
    </cofactor>
</comment>
<evidence type="ECO:0000256" key="2">
    <source>
        <dbReference type="ARBA" id="ARBA00022722"/>
    </source>
</evidence>
<proteinExistence type="inferred from homology"/>
<comment type="caution">
    <text evidence="8">The sequence shown here is derived from an EMBL/GenBank/DDBJ whole genome shotgun (WGS) entry which is preliminary data.</text>
</comment>
<dbReference type="RefSeq" id="WP_239101336.1">
    <property type="nucleotide sequence ID" value="NZ_BAABEJ010000011.1"/>
</dbReference>
<dbReference type="EC" id="3.1.-.-" evidence="6"/>
<evidence type="ECO:0000313" key="8">
    <source>
        <dbReference type="EMBL" id="GIH33014.1"/>
    </source>
</evidence>
<reference evidence="8 9" key="1">
    <citation type="submission" date="2021-01" db="EMBL/GenBank/DDBJ databases">
        <title>Whole genome shotgun sequence of Microbispora amethystogenes NBRC 101907.</title>
        <authorList>
            <person name="Komaki H."/>
            <person name="Tamura T."/>
        </authorList>
    </citation>
    <scope>NUCLEOTIDE SEQUENCE [LARGE SCALE GENOMIC DNA]</scope>
    <source>
        <strain evidence="8 9">NBRC 101907</strain>
    </source>
</reference>
<dbReference type="InterPro" id="IPR022907">
    <property type="entry name" value="VapC_family"/>
</dbReference>
<evidence type="ECO:0000256" key="5">
    <source>
        <dbReference type="ARBA" id="ARBA00022842"/>
    </source>
</evidence>
<feature type="domain" description="PIN" evidence="7">
    <location>
        <begin position="4"/>
        <end position="128"/>
    </location>
</feature>
<dbReference type="Proteomes" id="UP000651728">
    <property type="component" value="Unassembled WGS sequence"/>
</dbReference>
<evidence type="ECO:0000256" key="6">
    <source>
        <dbReference type="HAMAP-Rule" id="MF_00265"/>
    </source>
</evidence>
<keyword evidence="2 6" id="KW-0540">Nuclease</keyword>
<dbReference type="EMBL" id="BOOB01000020">
    <property type="protein sequence ID" value="GIH33014.1"/>
    <property type="molecule type" value="Genomic_DNA"/>
</dbReference>
<dbReference type="Pfam" id="PF01850">
    <property type="entry name" value="PIN"/>
    <property type="match status" value="1"/>
</dbReference>
<keyword evidence="6" id="KW-0800">Toxin</keyword>
<comment type="function">
    <text evidence="6">Toxic component of a toxin-antitoxin (TA) system. An RNase.</text>
</comment>
<dbReference type="InterPro" id="IPR002716">
    <property type="entry name" value="PIN_dom"/>
</dbReference>
<keyword evidence="4 6" id="KW-0378">Hydrolase</keyword>
<evidence type="ECO:0000259" key="7">
    <source>
        <dbReference type="Pfam" id="PF01850"/>
    </source>
</evidence>
<gene>
    <name evidence="6" type="primary">vapC</name>
    <name evidence="8" type="ORF">Mam01_31780</name>
</gene>
<dbReference type="HAMAP" id="MF_00265">
    <property type="entry name" value="VapC_Nob1"/>
    <property type="match status" value="1"/>
</dbReference>
<keyword evidence="5 6" id="KW-0460">Magnesium</keyword>
<sequence>MRTLLDTGPLVAAAHRGDKHHQVCVRLLEELPGPLLLPVPVLIEACRLINKYGGPLTHAAFLDHLHTTTSTGGFSLVSLTPADVNRMAELVRAYPALRLDPADASVIAMAERLGVRRIATLDRRDFSVVRPRHCLTLTLLP</sequence>
<dbReference type="InterPro" id="IPR029060">
    <property type="entry name" value="PIN-like_dom_sf"/>
</dbReference>
<dbReference type="Gene3D" id="3.40.50.1010">
    <property type="entry name" value="5'-nuclease"/>
    <property type="match status" value="1"/>
</dbReference>
<feature type="binding site" evidence="6">
    <location>
        <position position="6"/>
    </location>
    <ligand>
        <name>Mg(2+)</name>
        <dbReference type="ChEBI" id="CHEBI:18420"/>
    </ligand>
</feature>
<name>A0ABQ4FDV6_9ACTN</name>
<evidence type="ECO:0000256" key="3">
    <source>
        <dbReference type="ARBA" id="ARBA00022723"/>
    </source>
</evidence>
<evidence type="ECO:0000313" key="9">
    <source>
        <dbReference type="Proteomes" id="UP000651728"/>
    </source>
</evidence>